<feature type="compositionally biased region" description="Gly residues" evidence="1">
    <location>
        <begin position="9"/>
        <end position="18"/>
    </location>
</feature>
<reference evidence="2 3" key="1">
    <citation type="submission" date="2023-10" db="EMBL/GenBank/DDBJ databases">
        <title>Characterization of rhizosphere-enriched actinobacteria from wheat plants lab-grown on chernevaya soil.</title>
        <authorList>
            <person name="Tikhonova E.N."/>
            <person name="Konopkin A."/>
            <person name="Kravchenko I.K."/>
        </authorList>
    </citation>
    <scope>NUCLEOTIDE SEQUENCE [LARGE SCALE GENOMIC DNA]</scope>
    <source>
        <strain evidence="2 3">RR29</strain>
    </source>
</reference>
<organism evidence="2 3">
    <name type="scientific">Streptomyces prunicolor</name>
    <dbReference type="NCBI Taxonomy" id="67348"/>
    <lineage>
        <taxon>Bacteria</taxon>
        <taxon>Bacillati</taxon>
        <taxon>Actinomycetota</taxon>
        <taxon>Actinomycetes</taxon>
        <taxon>Kitasatosporales</taxon>
        <taxon>Streptomycetaceae</taxon>
        <taxon>Streptomyces</taxon>
    </lineage>
</organism>
<accession>A0ABU4F878</accession>
<evidence type="ECO:0000313" key="2">
    <source>
        <dbReference type="EMBL" id="MDV7216796.1"/>
    </source>
</evidence>
<feature type="compositionally biased region" description="Low complexity" evidence="1">
    <location>
        <begin position="19"/>
        <end position="50"/>
    </location>
</feature>
<dbReference type="Proteomes" id="UP001187346">
    <property type="component" value="Unassembled WGS sequence"/>
</dbReference>
<dbReference type="RefSeq" id="WP_317771272.1">
    <property type="nucleotide sequence ID" value="NZ_JAWMAJ010000033.1"/>
</dbReference>
<dbReference type="EMBL" id="JAWMAJ010000033">
    <property type="protein sequence ID" value="MDV7216796.1"/>
    <property type="molecule type" value="Genomic_DNA"/>
</dbReference>
<keyword evidence="3" id="KW-1185">Reference proteome</keyword>
<sequence length="180" mass="18282">MGLPVPAACGGGSGGGGSTAATDDSAASIAGPVASGGSSKASAGTDSGTGRPQLRLDTSEAEKARPAAVFFACLHDKGVPSAHKPGQGDRWFPKGVSTDHPAAWKACESKAPLQPPELDPGKNPHYMDDFRAYITCLNKGGMKVRGLADGSGWNFVSSSLSQAAQNELDRSCTMEAYGGK</sequence>
<evidence type="ECO:0000313" key="3">
    <source>
        <dbReference type="Proteomes" id="UP001187346"/>
    </source>
</evidence>
<evidence type="ECO:0008006" key="4">
    <source>
        <dbReference type="Google" id="ProtNLM"/>
    </source>
</evidence>
<feature type="region of interest" description="Disordered" evidence="1">
    <location>
        <begin position="1"/>
        <end position="61"/>
    </location>
</feature>
<name>A0ABU4F878_9ACTN</name>
<protein>
    <recommendedName>
        <fullName evidence="4">Lipoprotein</fullName>
    </recommendedName>
</protein>
<evidence type="ECO:0000256" key="1">
    <source>
        <dbReference type="SAM" id="MobiDB-lite"/>
    </source>
</evidence>
<comment type="caution">
    <text evidence="2">The sequence shown here is derived from an EMBL/GenBank/DDBJ whole genome shotgun (WGS) entry which is preliminary data.</text>
</comment>
<gene>
    <name evidence="2" type="ORF">R5A26_12635</name>
</gene>
<proteinExistence type="predicted"/>